<organism evidence="3 4">
    <name type="scientific">Symbiodinium microadriaticum</name>
    <name type="common">Dinoflagellate</name>
    <name type="synonym">Zooxanthella microadriatica</name>
    <dbReference type="NCBI Taxonomy" id="2951"/>
    <lineage>
        <taxon>Eukaryota</taxon>
        <taxon>Sar</taxon>
        <taxon>Alveolata</taxon>
        <taxon>Dinophyceae</taxon>
        <taxon>Suessiales</taxon>
        <taxon>Symbiodiniaceae</taxon>
        <taxon>Symbiodinium</taxon>
    </lineage>
</organism>
<reference evidence="3 4" key="1">
    <citation type="submission" date="2016-02" db="EMBL/GenBank/DDBJ databases">
        <title>Genome analysis of coral dinoflagellate symbionts highlights evolutionary adaptations to a symbiotic lifestyle.</title>
        <authorList>
            <person name="Aranda M."/>
            <person name="Li Y."/>
            <person name="Liew Y.J."/>
            <person name="Baumgarten S."/>
            <person name="Simakov O."/>
            <person name="Wilson M."/>
            <person name="Piel J."/>
            <person name="Ashoor H."/>
            <person name="Bougouffa S."/>
            <person name="Bajic V.B."/>
            <person name="Ryu T."/>
            <person name="Ravasi T."/>
            <person name="Bayer T."/>
            <person name="Micklem G."/>
            <person name="Kim H."/>
            <person name="Bhak J."/>
            <person name="Lajeunesse T.C."/>
            <person name="Voolstra C.R."/>
        </authorList>
    </citation>
    <scope>NUCLEOTIDE SEQUENCE [LARGE SCALE GENOMIC DNA]</scope>
    <source>
        <strain evidence="3 4">CCMP2467</strain>
    </source>
</reference>
<evidence type="ECO:0000313" key="3">
    <source>
        <dbReference type="EMBL" id="OLQ11388.1"/>
    </source>
</evidence>
<dbReference type="InterPro" id="IPR027417">
    <property type="entry name" value="P-loop_NTPase"/>
</dbReference>
<keyword evidence="2" id="KW-0812">Transmembrane</keyword>
<sequence length="561" mass="61903">MAGEDPAKESPWLACRPPKVGAMIQANKASVVTEFHKDTLEVRNMELEYHLLVFDRISSISALLAGFASTAMQVEVPSSQPLLKTGYLLSAAIALGAHLLVVVVSTMCTMWGPGHALRGQDTSHVETAVEVLEVARRTMELFFFFGLICYFLSCILLVCLLFDMKGKVLVCSIFGVTMVWLCWKVAKIRRVLTPERFTSGHINFHRVKSVSELMGNAAMAGERGVSTGFASDICSPAVTTAAPKRTASGKSRGPTASYWESRVPVPPADRESCEEGSVAAARSLLQSQATQTGTRTPHRFAVTKKVVSSNVRFVFFAGLEGTGHHFWQELLRRLSISHSADLSQELFNRQHGSLFSSTDERGREDLAEHVVELMSETQKNLSSVPGCNVVALNVGGTTYPSGMMSYPNFGGPDRLIQNPDMFTLAKLAEAAGIDLRIVLLTRHPASLVRSELARSYEKDLTHAVRKVSMTMALLSEQLDLLDPAYVTCWTYEDPMARISHLLSFMGLCEEDPDQVRQIIKEIYQPSNHSTLSNSLRESLDTGVQFHQHLLTKWCTNDIAHH</sequence>
<evidence type="ECO:0000313" key="4">
    <source>
        <dbReference type="Proteomes" id="UP000186817"/>
    </source>
</evidence>
<evidence type="ECO:0000256" key="1">
    <source>
        <dbReference type="SAM" id="MobiDB-lite"/>
    </source>
</evidence>
<feature type="transmembrane region" description="Helical" evidence="2">
    <location>
        <begin position="141"/>
        <end position="161"/>
    </location>
</feature>
<evidence type="ECO:0000256" key="2">
    <source>
        <dbReference type="SAM" id="Phobius"/>
    </source>
</evidence>
<keyword evidence="2" id="KW-0472">Membrane</keyword>
<keyword evidence="4" id="KW-1185">Reference proteome</keyword>
<comment type="caution">
    <text evidence="3">The sequence shown here is derived from an EMBL/GenBank/DDBJ whole genome shotgun (WGS) entry which is preliminary data.</text>
</comment>
<dbReference type="EMBL" id="LSRX01000060">
    <property type="protein sequence ID" value="OLQ11388.1"/>
    <property type="molecule type" value="Genomic_DNA"/>
</dbReference>
<dbReference type="SUPFAM" id="SSF52540">
    <property type="entry name" value="P-loop containing nucleoside triphosphate hydrolases"/>
    <property type="match status" value="1"/>
</dbReference>
<dbReference type="Proteomes" id="UP000186817">
    <property type="component" value="Unassembled WGS sequence"/>
</dbReference>
<keyword evidence="2" id="KW-1133">Transmembrane helix</keyword>
<dbReference type="AlphaFoldDB" id="A0A1Q9EVB9"/>
<dbReference type="OrthoDB" id="205072at2759"/>
<name>A0A1Q9EVB9_SYMMI</name>
<proteinExistence type="predicted"/>
<feature type="transmembrane region" description="Helical" evidence="2">
    <location>
        <begin position="57"/>
        <end position="74"/>
    </location>
</feature>
<accession>A0A1Q9EVB9</accession>
<protein>
    <submittedName>
        <fullName evidence="3">Uncharacterized protein</fullName>
    </submittedName>
</protein>
<feature type="region of interest" description="Disordered" evidence="1">
    <location>
        <begin position="244"/>
        <end position="277"/>
    </location>
</feature>
<feature type="transmembrane region" description="Helical" evidence="2">
    <location>
        <begin position="86"/>
        <end position="112"/>
    </location>
</feature>
<gene>
    <name evidence="3" type="ORF">AK812_SmicGene4819</name>
</gene>